<dbReference type="EMBL" id="LAZR01004961">
    <property type="protein sequence ID" value="KKN04075.1"/>
    <property type="molecule type" value="Genomic_DNA"/>
</dbReference>
<comment type="caution">
    <text evidence="8">The sequence shown here is derived from an EMBL/GenBank/DDBJ whole genome shotgun (WGS) entry which is preliminary data.</text>
</comment>
<sequence length="251" mass="29555">MPVEPKLAATVILLRERVFGLDTNDNCEFEVFMAKRHVNNKFLGGYHVFPGGGIDEQDITKESRARIVGFDRNFKNNFTEIFEDPSILWIIAIRELFEETGILIAAEETGRLITIHDQNIKKFRRYQEDLQQKRRTMTDILTKETLYYATNNLKYFGRLVTPALSPIRFDTQFFLCKLPLKQNINLFNDELLEGSWGSPRQILELYKKNQIKMIFPQYSTLRRLKKFKTLQEVFDSSKIGFKNNRLSVFKH</sequence>
<evidence type="ECO:0000259" key="7">
    <source>
        <dbReference type="PROSITE" id="PS51462"/>
    </source>
</evidence>
<dbReference type="PANTHER" id="PTHR12318:SF0">
    <property type="entry name" value="ACYL-COENZYME A DIPHOSPHATASE NUDT19"/>
    <property type="match status" value="1"/>
</dbReference>
<evidence type="ECO:0000256" key="2">
    <source>
        <dbReference type="ARBA" id="ARBA00001946"/>
    </source>
</evidence>
<protein>
    <recommendedName>
        <fullName evidence="7">Nudix hydrolase domain-containing protein</fullName>
    </recommendedName>
</protein>
<gene>
    <name evidence="8" type="ORF">LCGC14_1101140</name>
</gene>
<proteinExistence type="predicted"/>
<dbReference type="Gene3D" id="3.90.79.10">
    <property type="entry name" value="Nucleoside Triphosphate Pyrophosphohydrolase"/>
    <property type="match status" value="1"/>
</dbReference>
<name>A0A0F9M9E6_9ZZZZ</name>
<dbReference type="PROSITE" id="PS51462">
    <property type="entry name" value="NUDIX"/>
    <property type="match status" value="1"/>
</dbReference>
<dbReference type="PANTHER" id="PTHR12318">
    <property type="entry name" value="TESTOSTERONE-REGULATED PROTEIN RP2"/>
    <property type="match status" value="1"/>
</dbReference>
<evidence type="ECO:0000256" key="1">
    <source>
        <dbReference type="ARBA" id="ARBA00001936"/>
    </source>
</evidence>
<dbReference type="SUPFAM" id="SSF55811">
    <property type="entry name" value="Nudix"/>
    <property type="match status" value="1"/>
</dbReference>
<dbReference type="InterPro" id="IPR015797">
    <property type="entry name" value="NUDIX_hydrolase-like_dom_sf"/>
</dbReference>
<keyword evidence="6" id="KW-0464">Manganese</keyword>
<evidence type="ECO:0000256" key="4">
    <source>
        <dbReference type="ARBA" id="ARBA00022801"/>
    </source>
</evidence>
<evidence type="ECO:0000256" key="5">
    <source>
        <dbReference type="ARBA" id="ARBA00022842"/>
    </source>
</evidence>
<evidence type="ECO:0000256" key="3">
    <source>
        <dbReference type="ARBA" id="ARBA00022723"/>
    </source>
</evidence>
<evidence type="ECO:0000313" key="8">
    <source>
        <dbReference type="EMBL" id="KKN04075.1"/>
    </source>
</evidence>
<accession>A0A0F9M9E6</accession>
<dbReference type="AlphaFoldDB" id="A0A0F9M9E6"/>
<comment type="cofactor">
    <cofactor evidence="1">
        <name>Mn(2+)</name>
        <dbReference type="ChEBI" id="CHEBI:29035"/>
    </cofactor>
</comment>
<keyword evidence="3" id="KW-0479">Metal-binding</keyword>
<reference evidence="8" key="1">
    <citation type="journal article" date="2015" name="Nature">
        <title>Complex archaea that bridge the gap between prokaryotes and eukaryotes.</title>
        <authorList>
            <person name="Spang A."/>
            <person name="Saw J.H."/>
            <person name="Jorgensen S.L."/>
            <person name="Zaremba-Niedzwiedzka K."/>
            <person name="Martijn J."/>
            <person name="Lind A.E."/>
            <person name="van Eijk R."/>
            <person name="Schleper C."/>
            <person name="Guy L."/>
            <person name="Ettema T.J."/>
        </authorList>
    </citation>
    <scope>NUCLEOTIDE SEQUENCE</scope>
</reference>
<feature type="domain" description="Nudix hydrolase" evidence="7">
    <location>
        <begin position="4"/>
        <end position="219"/>
    </location>
</feature>
<organism evidence="8">
    <name type="scientific">marine sediment metagenome</name>
    <dbReference type="NCBI Taxonomy" id="412755"/>
    <lineage>
        <taxon>unclassified sequences</taxon>
        <taxon>metagenomes</taxon>
        <taxon>ecological metagenomes</taxon>
    </lineage>
</organism>
<dbReference type="GO" id="GO:0046872">
    <property type="term" value="F:metal ion binding"/>
    <property type="evidence" value="ECO:0007669"/>
    <property type="project" value="UniProtKB-KW"/>
</dbReference>
<dbReference type="GO" id="GO:0016818">
    <property type="term" value="F:hydrolase activity, acting on acid anhydrides, in phosphorus-containing anhydrides"/>
    <property type="evidence" value="ECO:0007669"/>
    <property type="project" value="InterPro"/>
</dbReference>
<comment type="cofactor">
    <cofactor evidence="2">
        <name>Mg(2+)</name>
        <dbReference type="ChEBI" id="CHEBI:18420"/>
    </cofactor>
</comment>
<keyword evidence="5" id="KW-0460">Magnesium</keyword>
<keyword evidence="4" id="KW-0378">Hydrolase</keyword>
<dbReference type="CDD" id="cd18870">
    <property type="entry name" value="NUDIX_AcylCoAdiphos_Nudt19"/>
    <property type="match status" value="1"/>
</dbReference>
<dbReference type="InterPro" id="IPR000086">
    <property type="entry name" value="NUDIX_hydrolase_dom"/>
</dbReference>
<dbReference type="InterPro" id="IPR039121">
    <property type="entry name" value="NUDT19"/>
</dbReference>
<evidence type="ECO:0000256" key="6">
    <source>
        <dbReference type="ARBA" id="ARBA00023211"/>
    </source>
</evidence>